<organism evidence="4 5">
    <name type="scientific">Comamonas testosteroni</name>
    <name type="common">Pseudomonas testosteroni</name>
    <dbReference type="NCBI Taxonomy" id="285"/>
    <lineage>
        <taxon>Bacteria</taxon>
        <taxon>Pseudomonadati</taxon>
        <taxon>Pseudomonadota</taxon>
        <taxon>Betaproteobacteria</taxon>
        <taxon>Burkholderiales</taxon>
        <taxon>Comamonadaceae</taxon>
        <taxon>Comamonas</taxon>
    </lineage>
</organism>
<dbReference type="Pfam" id="PF02129">
    <property type="entry name" value="Peptidase_S15"/>
    <property type="match status" value="1"/>
</dbReference>
<feature type="domain" description="Xaa-Pro dipeptidyl-peptidase-like" evidence="3">
    <location>
        <begin position="61"/>
        <end position="235"/>
    </location>
</feature>
<accession>A0A373FK77</accession>
<gene>
    <name evidence="4" type="ORF">DZC30_14310</name>
</gene>
<dbReference type="SUPFAM" id="SSF53474">
    <property type="entry name" value="alpha/beta-Hydrolases"/>
    <property type="match status" value="1"/>
</dbReference>
<dbReference type="PANTHER" id="PTHR22946:SF9">
    <property type="entry name" value="POLYKETIDE TRANSFERASE AF380"/>
    <property type="match status" value="1"/>
</dbReference>
<keyword evidence="2" id="KW-0732">Signal</keyword>
<name>A0A373FK77_COMTE</name>
<evidence type="ECO:0000256" key="1">
    <source>
        <dbReference type="ARBA" id="ARBA00022801"/>
    </source>
</evidence>
<sequence length="315" mass="33848">MLRRFAPCLMQVLLCAGLALPMVAQAQSAQSMQQADVQQFDARIPVWVPGTEKAAAHTAHLAGHVYRPQGTGPWGLVVLSHGTPGGQEAREALTDRYGAQARAIAALGYVVITGLRRGYGASDGPLADRYGSCDAPDYAHAAQESARDVAAIMHWGQKLPYVNSGNVVLLGKSAGGFASLALAAQQPVGLRGVINFAGGRGAQPRMREKQTVCGEAALLQTVEAFAATTRVPMLWVYAENDSYFRPALVQKMAQRYQKSSPNLDLTLLMVKPADGPLHEGHGYFDRASNIDFWLPEVRNFLMKQVPGTAQALLKP</sequence>
<evidence type="ECO:0000256" key="2">
    <source>
        <dbReference type="SAM" id="SignalP"/>
    </source>
</evidence>
<evidence type="ECO:0000313" key="4">
    <source>
        <dbReference type="EMBL" id="RGE43779.1"/>
    </source>
</evidence>
<reference evidence="4 5" key="1">
    <citation type="submission" date="2018-08" db="EMBL/GenBank/DDBJ databases">
        <title>Comamonas testosteroni strain SWCO2.</title>
        <authorList>
            <person name="Jiang N."/>
            <person name="Zhang X.Z."/>
        </authorList>
    </citation>
    <scope>NUCLEOTIDE SEQUENCE [LARGE SCALE GENOMIC DNA]</scope>
    <source>
        <strain evidence="4 5">SWCO2</strain>
    </source>
</reference>
<dbReference type="InterPro" id="IPR029058">
    <property type="entry name" value="AB_hydrolase_fold"/>
</dbReference>
<comment type="caution">
    <text evidence="4">The sequence shown here is derived from an EMBL/GenBank/DDBJ whole genome shotgun (WGS) entry which is preliminary data.</text>
</comment>
<keyword evidence="5" id="KW-1185">Reference proteome</keyword>
<dbReference type="GO" id="GO:0052689">
    <property type="term" value="F:carboxylic ester hydrolase activity"/>
    <property type="evidence" value="ECO:0007669"/>
    <property type="project" value="UniProtKB-ARBA"/>
</dbReference>
<feature type="chain" id="PRO_5016944900" evidence="2">
    <location>
        <begin position="27"/>
        <end position="315"/>
    </location>
</feature>
<proteinExistence type="predicted"/>
<keyword evidence="4" id="KW-0645">Protease</keyword>
<dbReference type="PANTHER" id="PTHR22946">
    <property type="entry name" value="DIENELACTONE HYDROLASE DOMAIN-CONTAINING PROTEIN-RELATED"/>
    <property type="match status" value="1"/>
</dbReference>
<keyword evidence="4" id="KW-0031">Aminopeptidase</keyword>
<dbReference type="GO" id="GO:0004177">
    <property type="term" value="F:aminopeptidase activity"/>
    <property type="evidence" value="ECO:0007669"/>
    <property type="project" value="UniProtKB-KW"/>
</dbReference>
<dbReference type="Gene3D" id="3.40.50.1820">
    <property type="entry name" value="alpha/beta hydrolase"/>
    <property type="match status" value="1"/>
</dbReference>
<dbReference type="Proteomes" id="UP000261948">
    <property type="component" value="Unassembled WGS sequence"/>
</dbReference>
<dbReference type="EMBL" id="QURR01000017">
    <property type="protein sequence ID" value="RGE43779.1"/>
    <property type="molecule type" value="Genomic_DNA"/>
</dbReference>
<dbReference type="InterPro" id="IPR050261">
    <property type="entry name" value="FrsA_esterase"/>
</dbReference>
<protein>
    <submittedName>
        <fullName evidence="4">Dipeptidyl aminopeptidase</fullName>
    </submittedName>
</protein>
<dbReference type="OrthoDB" id="8564128at2"/>
<feature type="signal peptide" evidence="2">
    <location>
        <begin position="1"/>
        <end position="26"/>
    </location>
</feature>
<dbReference type="InterPro" id="IPR000383">
    <property type="entry name" value="Xaa-Pro-like_dom"/>
</dbReference>
<evidence type="ECO:0000313" key="5">
    <source>
        <dbReference type="Proteomes" id="UP000261948"/>
    </source>
</evidence>
<evidence type="ECO:0000259" key="3">
    <source>
        <dbReference type="Pfam" id="PF02129"/>
    </source>
</evidence>
<dbReference type="AlphaFoldDB" id="A0A373FK77"/>
<keyword evidence="1" id="KW-0378">Hydrolase</keyword>